<sequence>MENSYSAEFVPRPGEHPKRICGEAMAHVRRKPSATPTRFFDLAAAVAGVRMPEDAFPGLVPRKPLAPRDLSHPPRPGPISVKQAVVAGTKGSLSARCPTRTPSPTKTSEQAARRMESDMRKRSVSCAKAAIQSLQGPPAEFQDPSPTFGADPAAARVGEAWLRLARIALLELGTRGPVHPSVEPGAIRKAILDDSEQAAIDVDWRSPQVCLGYLLEQSVTWIEPESDDDFHSPKASVQNAEEEEETHPAMKAIARQQRAPGIVEGLPKCLSF</sequence>
<protein>
    <submittedName>
        <fullName evidence="2">Uncharacterized protein</fullName>
    </submittedName>
</protein>
<dbReference type="Proteomes" id="UP001178507">
    <property type="component" value="Unassembled WGS sequence"/>
</dbReference>
<organism evidence="2 3">
    <name type="scientific">Effrenium voratum</name>
    <dbReference type="NCBI Taxonomy" id="2562239"/>
    <lineage>
        <taxon>Eukaryota</taxon>
        <taxon>Sar</taxon>
        <taxon>Alveolata</taxon>
        <taxon>Dinophyceae</taxon>
        <taxon>Suessiales</taxon>
        <taxon>Symbiodiniaceae</taxon>
        <taxon>Effrenium</taxon>
    </lineage>
</organism>
<name>A0AA36JER5_9DINO</name>
<feature type="region of interest" description="Disordered" evidence="1">
    <location>
        <begin position="91"/>
        <end position="122"/>
    </location>
</feature>
<feature type="compositionally biased region" description="Basic and acidic residues" evidence="1">
    <location>
        <begin position="111"/>
        <end position="121"/>
    </location>
</feature>
<evidence type="ECO:0000256" key="1">
    <source>
        <dbReference type="SAM" id="MobiDB-lite"/>
    </source>
</evidence>
<evidence type="ECO:0000313" key="2">
    <source>
        <dbReference type="EMBL" id="CAJ1404852.1"/>
    </source>
</evidence>
<keyword evidence="3" id="KW-1185">Reference proteome</keyword>
<reference evidence="2" key="1">
    <citation type="submission" date="2023-08" db="EMBL/GenBank/DDBJ databases">
        <authorList>
            <person name="Chen Y."/>
            <person name="Shah S."/>
            <person name="Dougan E. K."/>
            <person name="Thang M."/>
            <person name="Chan C."/>
        </authorList>
    </citation>
    <scope>NUCLEOTIDE SEQUENCE</scope>
</reference>
<dbReference type="AlphaFoldDB" id="A0AA36JER5"/>
<feature type="compositionally biased region" description="Polar residues" evidence="1">
    <location>
        <begin position="100"/>
        <end position="110"/>
    </location>
</feature>
<accession>A0AA36JER5</accession>
<dbReference type="EMBL" id="CAUJNA010003558">
    <property type="protein sequence ID" value="CAJ1404852.1"/>
    <property type="molecule type" value="Genomic_DNA"/>
</dbReference>
<gene>
    <name evidence="2" type="ORF">EVOR1521_LOCUS27228</name>
</gene>
<comment type="caution">
    <text evidence="2">The sequence shown here is derived from an EMBL/GenBank/DDBJ whole genome shotgun (WGS) entry which is preliminary data.</text>
</comment>
<feature type="region of interest" description="Disordered" evidence="1">
    <location>
        <begin position="225"/>
        <end position="248"/>
    </location>
</feature>
<proteinExistence type="predicted"/>
<evidence type="ECO:0000313" key="3">
    <source>
        <dbReference type="Proteomes" id="UP001178507"/>
    </source>
</evidence>